<proteinExistence type="predicted"/>
<sequence length="499" mass="54162">MMQQRSLAVILTAFSLLGRVSAAIGPKVSLPIVNAIIAPDGFNRSTEDDLGVTYSAVLAGGTFPGPLITANKSDDFSINVMDQLKDNTMDLETSIHWHGIFQKTTNYADGGAFVNQCPIVPTESFLYQFNAEDQTGTYWYHSHFQAQYCDGLRGPLVIYDPKDPHASLYDVDNESTVITLGDWYHNVSAVTSQTLTHPFDSALINGKGRYPGGPQVPLAVVNVQRNRRHRLTVIEVDGNNVQPLVVDSLDIFAGIRSLPTRLPPPGTASFANFTNVAILRYSGAPIQNPTTNPNASIPPSVLPLKETDLHPLVPTPVPGKPFPGGADININLNVLLDTSNIADEKSVLFYINNATFTSPKVPVLLQILSGAKSASELLPKGSVYGLERNMSVEISIPASDTAAPGGPHPVHLHGHAFHVVRSAGNATYNYNNPVIRDVVSMGNSGDNVTIRFFTDNPGPWFFHCHIDWHLERGFAVVFAEDVYDVPTTDIVTGEARVYP</sequence>
<accession>A0ACC0UHD8</accession>
<keyword evidence="2" id="KW-1185">Reference proteome</keyword>
<reference evidence="1" key="1">
    <citation type="submission" date="2021-03" db="EMBL/GenBank/DDBJ databases">
        <title>Evolutionary priming and transition to the ectomycorrhizal habit in an iconic lineage of mushroom-forming fungi: is preadaptation a requirement?</title>
        <authorList>
            <consortium name="DOE Joint Genome Institute"/>
            <person name="Looney B.P."/>
            <person name="Miyauchi S."/>
            <person name="Morin E."/>
            <person name="Drula E."/>
            <person name="Courty P.E."/>
            <person name="Chicoki N."/>
            <person name="Fauchery L."/>
            <person name="Kohler A."/>
            <person name="Kuo A."/>
            <person name="LaButti K."/>
            <person name="Pangilinan J."/>
            <person name="Lipzen A."/>
            <person name="Riley R."/>
            <person name="Andreopoulos W."/>
            <person name="He G."/>
            <person name="Johnson J."/>
            <person name="Barry K.W."/>
            <person name="Grigoriev I.V."/>
            <person name="Nagy L."/>
            <person name="Hibbett D."/>
            <person name="Henrissat B."/>
            <person name="Matheny P.B."/>
            <person name="Labbe J."/>
            <person name="Martin A.F."/>
        </authorList>
    </citation>
    <scope>NUCLEOTIDE SEQUENCE</scope>
    <source>
        <strain evidence="1">BPL698</strain>
    </source>
</reference>
<protein>
    <submittedName>
        <fullName evidence="1">Laccase</fullName>
    </submittedName>
</protein>
<dbReference type="EMBL" id="JAGFNK010000028">
    <property type="protein sequence ID" value="KAI9511061.1"/>
    <property type="molecule type" value="Genomic_DNA"/>
</dbReference>
<comment type="caution">
    <text evidence="1">The sequence shown here is derived from an EMBL/GenBank/DDBJ whole genome shotgun (WGS) entry which is preliminary data.</text>
</comment>
<evidence type="ECO:0000313" key="2">
    <source>
        <dbReference type="Proteomes" id="UP001207468"/>
    </source>
</evidence>
<gene>
    <name evidence="1" type="ORF">F5148DRAFT_1147131</name>
</gene>
<organism evidence="1 2">
    <name type="scientific">Russula earlei</name>
    <dbReference type="NCBI Taxonomy" id="71964"/>
    <lineage>
        <taxon>Eukaryota</taxon>
        <taxon>Fungi</taxon>
        <taxon>Dikarya</taxon>
        <taxon>Basidiomycota</taxon>
        <taxon>Agaricomycotina</taxon>
        <taxon>Agaricomycetes</taxon>
        <taxon>Russulales</taxon>
        <taxon>Russulaceae</taxon>
        <taxon>Russula</taxon>
    </lineage>
</organism>
<evidence type="ECO:0000313" key="1">
    <source>
        <dbReference type="EMBL" id="KAI9511061.1"/>
    </source>
</evidence>
<name>A0ACC0UHD8_9AGAM</name>
<dbReference type="Proteomes" id="UP001207468">
    <property type="component" value="Unassembled WGS sequence"/>
</dbReference>